<evidence type="ECO:0000256" key="8">
    <source>
        <dbReference type="SAM" id="Phobius"/>
    </source>
</evidence>
<dbReference type="EMBL" id="JABCIY010000003">
    <property type="protein sequence ID" value="KAF7198240.1"/>
    <property type="molecule type" value="Genomic_DNA"/>
</dbReference>
<keyword evidence="4" id="KW-0029">Amino-acid transport</keyword>
<feature type="transmembrane region" description="Helical" evidence="8">
    <location>
        <begin position="213"/>
        <end position="234"/>
    </location>
</feature>
<keyword evidence="11" id="KW-1185">Reference proteome</keyword>
<dbReference type="PANTHER" id="PTHR43341:SF18">
    <property type="entry name" value="AMINO ACID PERMEASE_ SLC12A DOMAIN-CONTAINING PROTEIN"/>
    <property type="match status" value="1"/>
</dbReference>
<sequence>MHSPSATESSPLLGSRDPNMHDNIMTANGKGEAVIEVDQDAAGPSRSGDHEADFVTTNEDRDLSRGLHQRHISLIAIAGAIGTGLFLGLGSSIQTGGPLGALLGYLTVGLIVCAVQFALGEVTALLPVTGSFVRHAEFLVDPAMGFAIGWNIVYGNWLSIPAEISAICVLFQYWTDINSSVWIILVILMTFIVGISLIRVYGEVEFWFALLKIAFIIFLIILGLVISLGGVPGVERLGFHYWKTPGPFVEYIGTGSWGKFLGYWACMSSAVFSFAGTESVAMAAAETRNPRQAIPRACKRVFFRVAVFYLLAVLVVGMLVASDDPRLDDQSGTAAQSPFVIAASAAGIKAIPSVVNAVVITSAWSSSNQALLAGTRVLYALALKKQAPKVLLRTTSWGVPYVCVMVQTTFMFLAFMTLSSGALTVFYWFVDLTACGVLISWISILINHKRLMLAMKKQAIPYSALPWHNAWTRYSTPVALFLSVVILFTSGFSNFTRGNWSSSGFVSSYLDIPLVLAAFLLWKFFKGTRLVNLADIPLREALDEIERKPEEPEPRPKGWLRWVAFIWD</sequence>
<dbReference type="FunFam" id="1.20.1740.10:FF:000006">
    <property type="entry name" value="General amino acid permease"/>
    <property type="match status" value="1"/>
</dbReference>
<evidence type="ECO:0000256" key="4">
    <source>
        <dbReference type="ARBA" id="ARBA00022970"/>
    </source>
</evidence>
<feature type="transmembrane region" description="Helical" evidence="8">
    <location>
        <begin position="399"/>
        <end position="419"/>
    </location>
</feature>
<dbReference type="PANTHER" id="PTHR43341">
    <property type="entry name" value="AMINO ACID PERMEASE"/>
    <property type="match status" value="1"/>
</dbReference>
<evidence type="ECO:0000256" key="7">
    <source>
        <dbReference type="SAM" id="MobiDB-lite"/>
    </source>
</evidence>
<comment type="subcellular location">
    <subcellularLocation>
        <location evidence="1">Membrane</location>
        <topology evidence="1">Multi-pass membrane protein</topology>
    </subcellularLocation>
</comment>
<organism evidence="10 11">
    <name type="scientific">Pseudocercospora fuligena</name>
    <dbReference type="NCBI Taxonomy" id="685502"/>
    <lineage>
        <taxon>Eukaryota</taxon>
        <taxon>Fungi</taxon>
        <taxon>Dikarya</taxon>
        <taxon>Ascomycota</taxon>
        <taxon>Pezizomycotina</taxon>
        <taxon>Dothideomycetes</taxon>
        <taxon>Dothideomycetidae</taxon>
        <taxon>Mycosphaerellales</taxon>
        <taxon>Mycosphaerellaceae</taxon>
        <taxon>Pseudocercospora</taxon>
    </lineage>
</organism>
<feature type="compositionally biased region" description="Polar residues" evidence="7">
    <location>
        <begin position="1"/>
        <end position="12"/>
    </location>
</feature>
<evidence type="ECO:0000256" key="2">
    <source>
        <dbReference type="ARBA" id="ARBA00022448"/>
    </source>
</evidence>
<reference evidence="10" key="1">
    <citation type="submission" date="2020-04" db="EMBL/GenBank/DDBJ databases">
        <title>Draft genome resource of the tomato pathogen Pseudocercospora fuligena.</title>
        <authorList>
            <person name="Zaccaron A."/>
        </authorList>
    </citation>
    <scope>NUCLEOTIDE SEQUENCE</scope>
    <source>
        <strain evidence="10">PF001</strain>
    </source>
</reference>
<keyword evidence="3 8" id="KW-0812">Transmembrane</keyword>
<name>A0A8H6RUR6_9PEZI</name>
<feature type="transmembrane region" description="Helical" evidence="8">
    <location>
        <begin position="180"/>
        <end position="201"/>
    </location>
</feature>
<evidence type="ECO:0000256" key="5">
    <source>
        <dbReference type="ARBA" id="ARBA00022989"/>
    </source>
</evidence>
<dbReference type="OrthoDB" id="3900342at2759"/>
<dbReference type="InterPro" id="IPR050524">
    <property type="entry name" value="APC_YAT"/>
</dbReference>
<dbReference type="Proteomes" id="UP000660729">
    <property type="component" value="Unassembled WGS sequence"/>
</dbReference>
<dbReference type="GO" id="GO:0015171">
    <property type="term" value="F:amino acid transmembrane transporter activity"/>
    <property type="evidence" value="ECO:0007669"/>
    <property type="project" value="TreeGrafter"/>
</dbReference>
<feature type="transmembrane region" description="Helical" evidence="8">
    <location>
        <begin position="138"/>
        <end position="160"/>
    </location>
</feature>
<evidence type="ECO:0000256" key="6">
    <source>
        <dbReference type="ARBA" id="ARBA00023136"/>
    </source>
</evidence>
<keyword evidence="5 8" id="KW-1133">Transmembrane helix</keyword>
<evidence type="ECO:0000313" key="10">
    <source>
        <dbReference type="EMBL" id="KAF7198240.1"/>
    </source>
</evidence>
<dbReference type="GO" id="GO:0016020">
    <property type="term" value="C:membrane"/>
    <property type="evidence" value="ECO:0007669"/>
    <property type="project" value="UniProtKB-SubCell"/>
</dbReference>
<dbReference type="InterPro" id="IPR004841">
    <property type="entry name" value="AA-permease/SLC12A_dom"/>
</dbReference>
<proteinExistence type="predicted"/>
<dbReference type="PIRSF" id="PIRSF006060">
    <property type="entry name" value="AA_transporter"/>
    <property type="match status" value="1"/>
</dbReference>
<feature type="transmembrane region" description="Helical" evidence="8">
    <location>
        <begin position="261"/>
        <end position="281"/>
    </location>
</feature>
<feature type="domain" description="Amino acid permease/ SLC12A" evidence="9">
    <location>
        <begin position="71"/>
        <end position="529"/>
    </location>
</feature>
<comment type="caution">
    <text evidence="10">The sequence shown here is derived from an EMBL/GenBank/DDBJ whole genome shotgun (WGS) entry which is preliminary data.</text>
</comment>
<dbReference type="Gene3D" id="1.20.1740.10">
    <property type="entry name" value="Amino acid/polyamine transporter I"/>
    <property type="match status" value="1"/>
</dbReference>
<protein>
    <submittedName>
        <fullName evidence="10">Dicarboxylic amino acid permease</fullName>
    </submittedName>
</protein>
<feature type="transmembrane region" description="Helical" evidence="8">
    <location>
        <begin position="425"/>
        <end position="446"/>
    </location>
</feature>
<gene>
    <name evidence="10" type="ORF">HII31_00596</name>
</gene>
<evidence type="ECO:0000313" key="11">
    <source>
        <dbReference type="Proteomes" id="UP000660729"/>
    </source>
</evidence>
<dbReference type="Pfam" id="PF00324">
    <property type="entry name" value="AA_permease"/>
    <property type="match status" value="1"/>
</dbReference>
<feature type="region of interest" description="Disordered" evidence="7">
    <location>
        <begin position="1"/>
        <end position="29"/>
    </location>
</feature>
<feature type="transmembrane region" description="Helical" evidence="8">
    <location>
        <begin position="102"/>
        <end position="126"/>
    </location>
</feature>
<evidence type="ECO:0000256" key="3">
    <source>
        <dbReference type="ARBA" id="ARBA00022692"/>
    </source>
</evidence>
<evidence type="ECO:0000256" key="1">
    <source>
        <dbReference type="ARBA" id="ARBA00004141"/>
    </source>
</evidence>
<keyword evidence="6 8" id="KW-0472">Membrane</keyword>
<accession>A0A8H6RUR6</accession>
<feature type="transmembrane region" description="Helical" evidence="8">
    <location>
        <begin position="478"/>
        <end position="496"/>
    </location>
</feature>
<feature type="transmembrane region" description="Helical" evidence="8">
    <location>
        <begin position="502"/>
        <end position="522"/>
    </location>
</feature>
<dbReference type="AlphaFoldDB" id="A0A8H6RUR6"/>
<evidence type="ECO:0000259" key="9">
    <source>
        <dbReference type="Pfam" id="PF00324"/>
    </source>
</evidence>
<keyword evidence="2" id="KW-0813">Transport</keyword>
<feature type="transmembrane region" description="Helical" evidence="8">
    <location>
        <begin position="341"/>
        <end position="364"/>
    </location>
</feature>
<feature type="transmembrane region" description="Helical" evidence="8">
    <location>
        <begin position="71"/>
        <end position="90"/>
    </location>
</feature>
<feature type="transmembrane region" description="Helical" evidence="8">
    <location>
        <begin position="301"/>
        <end position="321"/>
    </location>
</feature>